<dbReference type="Proteomes" id="UP001150569">
    <property type="component" value="Unassembled WGS sequence"/>
</dbReference>
<keyword evidence="2" id="KW-1185">Reference proteome</keyword>
<comment type="caution">
    <text evidence="1">The sequence shown here is derived from an EMBL/GenBank/DDBJ whole genome shotgun (WGS) entry which is preliminary data.</text>
</comment>
<evidence type="ECO:0000313" key="1">
    <source>
        <dbReference type="EMBL" id="KAJ1927775.1"/>
    </source>
</evidence>
<evidence type="ECO:0000313" key="2">
    <source>
        <dbReference type="Proteomes" id="UP001150569"/>
    </source>
</evidence>
<sequence>MTVLQEPAAAKPTGLTANFAEPVAVTEYRQQAGLPNEAAEITAQIHQLRRRIDLRILPLITITFLLSFLDRSNIGK</sequence>
<accession>A0A9W8ABV9</accession>
<name>A0A9W8ABV9_9FUNG</name>
<proteinExistence type="predicted"/>
<reference evidence="1" key="1">
    <citation type="submission" date="2022-07" db="EMBL/GenBank/DDBJ databases">
        <title>Phylogenomic reconstructions and comparative analyses of Kickxellomycotina fungi.</title>
        <authorList>
            <person name="Reynolds N.K."/>
            <person name="Stajich J.E."/>
            <person name="Barry K."/>
            <person name="Grigoriev I.V."/>
            <person name="Crous P."/>
            <person name="Smith M.E."/>
        </authorList>
    </citation>
    <scope>NUCLEOTIDE SEQUENCE</scope>
    <source>
        <strain evidence="1">RSA 861</strain>
    </source>
</reference>
<dbReference type="AlphaFoldDB" id="A0A9W8ABV9"/>
<organism evidence="1 2">
    <name type="scientific">Tieghemiomyces parasiticus</name>
    <dbReference type="NCBI Taxonomy" id="78921"/>
    <lineage>
        <taxon>Eukaryota</taxon>
        <taxon>Fungi</taxon>
        <taxon>Fungi incertae sedis</taxon>
        <taxon>Zoopagomycota</taxon>
        <taxon>Kickxellomycotina</taxon>
        <taxon>Dimargaritomycetes</taxon>
        <taxon>Dimargaritales</taxon>
        <taxon>Dimargaritaceae</taxon>
        <taxon>Tieghemiomyces</taxon>
    </lineage>
</organism>
<protein>
    <submittedName>
        <fullName evidence="1">Uncharacterized protein</fullName>
    </submittedName>
</protein>
<gene>
    <name evidence="1" type="ORF">IWQ60_002634</name>
</gene>
<dbReference type="EMBL" id="JANBPT010000102">
    <property type="protein sequence ID" value="KAJ1927775.1"/>
    <property type="molecule type" value="Genomic_DNA"/>
</dbReference>